<accession>A0ABW0MV24</accession>
<sequence length="184" mass="19133">MLDGSVGLLDRAIAYTCGQLAGVQPDMLDRPTPCARWSLGNLLAHMEDALDAFTEAAGGRVAVGCAGCAPGPVPAIQAKAIALVTAWTRPTPGDVVLEAATGRLELQSRLLVSTAALEVTVHGWDVGRATGRDVPVPTELAADLLEVATWLVDPADRGVRFAPARPVPAGASYDQRLLGFLGRT</sequence>
<dbReference type="Gene3D" id="1.20.120.450">
    <property type="entry name" value="dinb family like domain"/>
    <property type="match status" value="1"/>
</dbReference>
<feature type="domain" description="Mycothiol-dependent maleylpyruvate isomerase metal-binding" evidence="1">
    <location>
        <begin position="12"/>
        <end position="126"/>
    </location>
</feature>
<dbReference type="RefSeq" id="WP_345177086.1">
    <property type="nucleotide sequence ID" value="NZ_BAABFQ010000006.1"/>
</dbReference>
<gene>
    <name evidence="2" type="ORF">ACFPKY_03665</name>
</gene>
<evidence type="ECO:0000313" key="2">
    <source>
        <dbReference type="EMBL" id="MFC5492179.1"/>
    </source>
</evidence>
<name>A0ABW0MV24_9ACTN</name>
<dbReference type="NCBIfam" id="TIGR03083">
    <property type="entry name" value="maleylpyruvate isomerase family mycothiol-dependent enzyme"/>
    <property type="match status" value="1"/>
</dbReference>
<proteinExistence type="predicted"/>
<protein>
    <submittedName>
        <fullName evidence="2">TIGR03086 family metal-binding protein</fullName>
    </submittedName>
</protein>
<comment type="caution">
    <text evidence="2">The sequence shown here is derived from an EMBL/GenBank/DDBJ whole genome shotgun (WGS) entry which is preliminary data.</text>
</comment>
<dbReference type="Proteomes" id="UP001595956">
    <property type="component" value="Unassembled WGS sequence"/>
</dbReference>
<dbReference type="InterPro" id="IPR017520">
    <property type="entry name" value="CHP03086"/>
</dbReference>
<dbReference type="InterPro" id="IPR034660">
    <property type="entry name" value="DinB/YfiT-like"/>
</dbReference>
<evidence type="ECO:0000313" key="3">
    <source>
        <dbReference type="Proteomes" id="UP001595956"/>
    </source>
</evidence>
<evidence type="ECO:0000259" key="1">
    <source>
        <dbReference type="Pfam" id="PF11716"/>
    </source>
</evidence>
<keyword evidence="3" id="KW-1185">Reference proteome</keyword>
<dbReference type="EMBL" id="JBHSMD010000001">
    <property type="protein sequence ID" value="MFC5492179.1"/>
    <property type="molecule type" value="Genomic_DNA"/>
</dbReference>
<organism evidence="2 3">
    <name type="scientific">Nocardioides caricicola</name>
    <dbReference type="NCBI Taxonomy" id="634770"/>
    <lineage>
        <taxon>Bacteria</taxon>
        <taxon>Bacillati</taxon>
        <taxon>Actinomycetota</taxon>
        <taxon>Actinomycetes</taxon>
        <taxon>Propionibacteriales</taxon>
        <taxon>Nocardioidaceae</taxon>
        <taxon>Nocardioides</taxon>
    </lineage>
</organism>
<dbReference type="SUPFAM" id="SSF109854">
    <property type="entry name" value="DinB/YfiT-like putative metalloenzymes"/>
    <property type="match status" value="1"/>
</dbReference>
<dbReference type="InterPro" id="IPR024344">
    <property type="entry name" value="MDMPI_metal-binding"/>
</dbReference>
<dbReference type="NCBIfam" id="TIGR03086">
    <property type="entry name" value="TIGR03086 family metal-binding protein"/>
    <property type="match status" value="1"/>
</dbReference>
<reference evidence="3" key="1">
    <citation type="journal article" date="2019" name="Int. J. Syst. Evol. Microbiol.">
        <title>The Global Catalogue of Microorganisms (GCM) 10K type strain sequencing project: providing services to taxonomists for standard genome sequencing and annotation.</title>
        <authorList>
            <consortium name="The Broad Institute Genomics Platform"/>
            <consortium name="The Broad Institute Genome Sequencing Center for Infectious Disease"/>
            <person name="Wu L."/>
            <person name="Ma J."/>
        </authorList>
    </citation>
    <scope>NUCLEOTIDE SEQUENCE [LARGE SCALE GENOMIC DNA]</scope>
    <source>
        <strain evidence="3">KACC 13778</strain>
    </source>
</reference>
<dbReference type="InterPro" id="IPR017517">
    <property type="entry name" value="Maleyloyr_isom"/>
</dbReference>
<dbReference type="Pfam" id="PF11716">
    <property type="entry name" value="MDMPI_N"/>
    <property type="match status" value="1"/>
</dbReference>